<dbReference type="InterPro" id="IPR036705">
    <property type="entry name" value="Ribosyl_crysJ1_sf"/>
</dbReference>
<keyword evidence="1" id="KW-0460">Magnesium</keyword>
<organism evidence="2 3">
    <name type="scientific">Stanieria cyanosphaera (strain ATCC 29371 / PCC 7437)</name>
    <dbReference type="NCBI Taxonomy" id="111780"/>
    <lineage>
        <taxon>Bacteria</taxon>
        <taxon>Bacillati</taxon>
        <taxon>Cyanobacteriota</taxon>
        <taxon>Cyanophyceae</taxon>
        <taxon>Pleurocapsales</taxon>
        <taxon>Dermocarpellaceae</taxon>
        <taxon>Stanieria</taxon>
    </lineage>
</organism>
<gene>
    <name evidence="2" type="ordered locus">Sta7437_4241</name>
</gene>
<comment type="cofactor">
    <cofactor evidence="1">
        <name>Mg(2+)</name>
        <dbReference type="ChEBI" id="CHEBI:18420"/>
    </cofactor>
    <text evidence="1">Binds 2 magnesium ions per subunit.</text>
</comment>
<dbReference type="GO" id="GO:0046872">
    <property type="term" value="F:metal ion binding"/>
    <property type="evidence" value="ECO:0007669"/>
    <property type="project" value="UniProtKB-KW"/>
</dbReference>
<accession>K9Y095</accession>
<dbReference type="Proteomes" id="UP000010473">
    <property type="component" value="Chromosome"/>
</dbReference>
<dbReference type="EMBL" id="CP003653">
    <property type="protein sequence ID" value="AFZ37714.1"/>
    <property type="molecule type" value="Genomic_DNA"/>
</dbReference>
<dbReference type="InterPro" id="IPR005502">
    <property type="entry name" value="Ribosyl_crysJ1"/>
</dbReference>
<dbReference type="OrthoDB" id="574287at2"/>
<evidence type="ECO:0000256" key="1">
    <source>
        <dbReference type="PIRSR" id="PIRSR605502-1"/>
    </source>
</evidence>
<evidence type="ECO:0000313" key="3">
    <source>
        <dbReference type="Proteomes" id="UP000010473"/>
    </source>
</evidence>
<keyword evidence="1" id="KW-0479">Metal-binding</keyword>
<protein>
    <submittedName>
        <fullName evidence="2">ADP-ribosylation/Crystallin J1</fullName>
    </submittedName>
</protein>
<dbReference type="STRING" id="111780.Sta7437_4241"/>
<dbReference type="Pfam" id="PF03747">
    <property type="entry name" value="ADP_ribosyl_GH"/>
    <property type="match status" value="1"/>
</dbReference>
<dbReference type="Gene3D" id="1.10.4080.10">
    <property type="entry name" value="ADP-ribosylation/Crystallin J1"/>
    <property type="match status" value="1"/>
</dbReference>
<dbReference type="RefSeq" id="WP_015195368.1">
    <property type="nucleotide sequence ID" value="NC_019748.1"/>
</dbReference>
<dbReference type="eggNOG" id="COG1397">
    <property type="taxonomic scope" value="Bacteria"/>
</dbReference>
<proteinExistence type="predicted"/>
<dbReference type="HOGENOM" id="CLU_078460_0_0_3"/>
<reference evidence="3" key="1">
    <citation type="journal article" date="2013" name="Proc. Natl. Acad. Sci. U.S.A.">
        <title>Improving the coverage of the cyanobacterial phylum using diversity-driven genome sequencing.</title>
        <authorList>
            <person name="Shih P.M."/>
            <person name="Wu D."/>
            <person name="Latifi A."/>
            <person name="Axen S.D."/>
            <person name="Fewer D.P."/>
            <person name="Talla E."/>
            <person name="Calteau A."/>
            <person name="Cai F."/>
            <person name="Tandeau de Marsac N."/>
            <person name="Rippka R."/>
            <person name="Herdman M."/>
            <person name="Sivonen K."/>
            <person name="Coursin T."/>
            <person name="Laurent T."/>
            <person name="Goodwin L."/>
            <person name="Nolan M."/>
            <person name="Davenport K.W."/>
            <person name="Han C.S."/>
            <person name="Rubin E.M."/>
            <person name="Eisen J.A."/>
            <person name="Woyke T."/>
            <person name="Gugger M."/>
            <person name="Kerfeld C.A."/>
        </authorList>
    </citation>
    <scope>NUCLEOTIDE SEQUENCE [LARGE SCALE GENOMIC DNA]</scope>
    <source>
        <strain evidence="3">ATCC 29371 / PCC 7437</strain>
    </source>
</reference>
<dbReference type="SUPFAM" id="SSF101478">
    <property type="entry name" value="ADP-ribosylglycohydrolase"/>
    <property type="match status" value="1"/>
</dbReference>
<feature type="binding site" evidence="1">
    <location>
        <position position="225"/>
    </location>
    <ligand>
        <name>Mg(2+)</name>
        <dbReference type="ChEBI" id="CHEBI:18420"/>
        <label>1</label>
    </ligand>
</feature>
<evidence type="ECO:0000313" key="2">
    <source>
        <dbReference type="EMBL" id="AFZ37714.1"/>
    </source>
</evidence>
<name>K9Y095_STAC7</name>
<dbReference type="KEGG" id="scs:Sta7437_4241"/>
<keyword evidence="3" id="KW-1185">Reference proteome</keyword>
<sequence>MNRYSLLNRFQGAWLGSAIGKALTSNLQASDWQKITYAQASEGMLAGEKIAQILCNCERIEQLDWQKIALELELEKLSHCSEEVICAVLPLVLLCHDNLYLFKEQWQRLSFFAHHCIEVKEAIYFFSKAIALILREKLNFTDGFDSIILDVGEPRAFLVKRLNQALILSSQGKSLQEVVEELDQEDQSHPMQNAIALAWYCFQSSPENFSLCIRRAMNTGSQCLTVVVLTGALAGAYNGRTGIPLSWRLASQNNGCYRRLEQESQRLLATWLGMYQPNLETISTSIVAAAGVIQPRASLKIISQQEQPT</sequence>
<dbReference type="AlphaFoldDB" id="K9Y095"/>